<proteinExistence type="predicted"/>
<sequence>HNSVYKWQTKFYLNNRQGFKFCVISFVFPFYAELDRLRINRTYFETTSFVFGIKKYWRSQFYVFTVYPSYIDDVQCKRWQEQEQPNFKSIYIVCQWFVDLSTFQFESFYERILKASYDAKPTRLTLQTRGHERFIRKGFMMS</sequence>
<dbReference type="EMBL" id="JACBKZ010000007">
    <property type="protein sequence ID" value="KAF5944980.1"/>
    <property type="molecule type" value="Genomic_DNA"/>
</dbReference>
<evidence type="ECO:0000313" key="2">
    <source>
        <dbReference type="Proteomes" id="UP000593564"/>
    </source>
</evidence>
<dbReference type="AlphaFoldDB" id="A0A7J7GWF0"/>
<gene>
    <name evidence="1" type="ORF">HYC85_015208</name>
</gene>
<reference evidence="2" key="1">
    <citation type="journal article" date="2020" name="Nat. Commun.">
        <title>Genome assembly of wild tea tree DASZ reveals pedigree and selection history of tea varieties.</title>
        <authorList>
            <person name="Zhang W."/>
            <person name="Zhang Y."/>
            <person name="Qiu H."/>
            <person name="Guo Y."/>
            <person name="Wan H."/>
            <person name="Zhang X."/>
            <person name="Scossa F."/>
            <person name="Alseekh S."/>
            <person name="Zhang Q."/>
            <person name="Wang P."/>
            <person name="Xu L."/>
            <person name="Schmidt M.H."/>
            <person name="Jia X."/>
            <person name="Li D."/>
            <person name="Zhu A."/>
            <person name="Guo F."/>
            <person name="Chen W."/>
            <person name="Ni D."/>
            <person name="Usadel B."/>
            <person name="Fernie A.R."/>
            <person name="Wen W."/>
        </authorList>
    </citation>
    <scope>NUCLEOTIDE SEQUENCE [LARGE SCALE GENOMIC DNA]</scope>
    <source>
        <strain evidence="2">cv. G240</strain>
    </source>
</reference>
<reference evidence="1 2" key="2">
    <citation type="submission" date="2020-07" db="EMBL/GenBank/DDBJ databases">
        <title>Genome assembly of wild tea tree DASZ reveals pedigree and selection history of tea varieties.</title>
        <authorList>
            <person name="Zhang W."/>
        </authorList>
    </citation>
    <scope>NUCLEOTIDE SEQUENCE [LARGE SCALE GENOMIC DNA]</scope>
    <source>
        <strain evidence="2">cv. G240</strain>
        <tissue evidence="1">Leaf</tissue>
    </source>
</reference>
<protein>
    <submittedName>
        <fullName evidence="1">Uncharacterized protein</fullName>
    </submittedName>
</protein>
<keyword evidence="2" id="KW-1185">Reference proteome</keyword>
<feature type="non-terminal residue" evidence="1">
    <location>
        <position position="142"/>
    </location>
</feature>
<evidence type="ECO:0000313" key="1">
    <source>
        <dbReference type="EMBL" id="KAF5944980.1"/>
    </source>
</evidence>
<organism evidence="1 2">
    <name type="scientific">Camellia sinensis</name>
    <name type="common">Tea plant</name>
    <name type="synonym">Thea sinensis</name>
    <dbReference type="NCBI Taxonomy" id="4442"/>
    <lineage>
        <taxon>Eukaryota</taxon>
        <taxon>Viridiplantae</taxon>
        <taxon>Streptophyta</taxon>
        <taxon>Embryophyta</taxon>
        <taxon>Tracheophyta</taxon>
        <taxon>Spermatophyta</taxon>
        <taxon>Magnoliopsida</taxon>
        <taxon>eudicotyledons</taxon>
        <taxon>Gunneridae</taxon>
        <taxon>Pentapetalae</taxon>
        <taxon>asterids</taxon>
        <taxon>Ericales</taxon>
        <taxon>Theaceae</taxon>
        <taxon>Camellia</taxon>
    </lineage>
</organism>
<dbReference type="Proteomes" id="UP000593564">
    <property type="component" value="Unassembled WGS sequence"/>
</dbReference>
<name>A0A7J7GWF0_CAMSI</name>
<accession>A0A7J7GWF0</accession>
<comment type="caution">
    <text evidence="1">The sequence shown here is derived from an EMBL/GenBank/DDBJ whole genome shotgun (WGS) entry which is preliminary data.</text>
</comment>